<keyword evidence="6" id="KW-1185">Reference proteome</keyword>
<dbReference type="PRINTS" id="PR00032">
    <property type="entry name" value="HTHARAC"/>
</dbReference>
<dbReference type="GO" id="GO:0003700">
    <property type="term" value="F:DNA-binding transcription factor activity"/>
    <property type="evidence" value="ECO:0007669"/>
    <property type="project" value="InterPro"/>
</dbReference>
<dbReference type="InterPro" id="IPR020449">
    <property type="entry name" value="Tscrpt_reg_AraC-type_HTH"/>
</dbReference>
<protein>
    <submittedName>
        <fullName evidence="5">AraC-like DNA-binding protein</fullName>
    </submittedName>
</protein>
<dbReference type="Gene3D" id="1.10.10.60">
    <property type="entry name" value="Homeodomain-like"/>
    <property type="match status" value="2"/>
</dbReference>
<dbReference type="AlphaFoldDB" id="A0A560D8R5"/>
<dbReference type="PROSITE" id="PS00041">
    <property type="entry name" value="HTH_ARAC_FAMILY_1"/>
    <property type="match status" value="1"/>
</dbReference>
<evidence type="ECO:0000313" key="5">
    <source>
        <dbReference type="EMBL" id="TWA93579.1"/>
    </source>
</evidence>
<dbReference type="InterPro" id="IPR050204">
    <property type="entry name" value="AraC_XylS_family_regulators"/>
</dbReference>
<dbReference type="SUPFAM" id="SSF46689">
    <property type="entry name" value="Homeodomain-like"/>
    <property type="match status" value="2"/>
</dbReference>
<feature type="domain" description="HTH araC/xylS-type" evidence="4">
    <location>
        <begin position="115"/>
        <end position="213"/>
    </location>
</feature>
<dbReference type="PANTHER" id="PTHR46796:SF14">
    <property type="entry name" value="TRANSCRIPTIONAL REGULATORY PROTEIN"/>
    <property type="match status" value="1"/>
</dbReference>
<evidence type="ECO:0000259" key="4">
    <source>
        <dbReference type="PROSITE" id="PS01124"/>
    </source>
</evidence>
<dbReference type="Pfam" id="PF12833">
    <property type="entry name" value="HTH_18"/>
    <property type="match status" value="1"/>
</dbReference>
<name>A0A560D8R5_9BRAD</name>
<accession>A0A560D8R5</accession>
<keyword evidence="2 5" id="KW-0238">DNA-binding</keyword>
<comment type="caution">
    <text evidence="5">The sequence shown here is derived from an EMBL/GenBank/DDBJ whole genome shotgun (WGS) entry which is preliminary data.</text>
</comment>
<dbReference type="GO" id="GO:0043565">
    <property type="term" value="F:sequence-specific DNA binding"/>
    <property type="evidence" value="ECO:0007669"/>
    <property type="project" value="InterPro"/>
</dbReference>
<dbReference type="InterPro" id="IPR018062">
    <property type="entry name" value="HTH_AraC-typ_CS"/>
</dbReference>
<dbReference type="SMART" id="SM00342">
    <property type="entry name" value="HTH_ARAC"/>
    <property type="match status" value="1"/>
</dbReference>
<dbReference type="Proteomes" id="UP000319949">
    <property type="component" value="Unassembled WGS sequence"/>
</dbReference>
<dbReference type="PROSITE" id="PS01124">
    <property type="entry name" value="HTH_ARAC_FAMILY_2"/>
    <property type="match status" value="1"/>
</dbReference>
<reference evidence="5 6" key="1">
    <citation type="submission" date="2019-06" db="EMBL/GenBank/DDBJ databases">
        <title>Genomic Encyclopedia of Type Strains, Phase IV (KMG-V): Genome sequencing to study the core and pangenomes of soil and plant-associated prokaryotes.</title>
        <authorList>
            <person name="Whitman W."/>
        </authorList>
    </citation>
    <scope>NUCLEOTIDE SEQUENCE [LARGE SCALE GENOMIC DNA]</scope>
    <source>
        <strain evidence="5 6">BR 510</strain>
    </source>
</reference>
<evidence type="ECO:0000313" key="6">
    <source>
        <dbReference type="Proteomes" id="UP000319949"/>
    </source>
</evidence>
<evidence type="ECO:0000256" key="2">
    <source>
        <dbReference type="ARBA" id="ARBA00023125"/>
    </source>
</evidence>
<keyword evidence="3" id="KW-0804">Transcription</keyword>
<keyword evidence="1" id="KW-0805">Transcription regulation</keyword>
<evidence type="ECO:0000256" key="1">
    <source>
        <dbReference type="ARBA" id="ARBA00023015"/>
    </source>
</evidence>
<evidence type="ECO:0000256" key="3">
    <source>
        <dbReference type="ARBA" id="ARBA00023163"/>
    </source>
</evidence>
<dbReference type="InterPro" id="IPR018060">
    <property type="entry name" value="HTH_AraC"/>
</dbReference>
<organism evidence="5 6">
    <name type="scientific">Bradyrhizobium stylosanthis</name>
    <dbReference type="NCBI Taxonomy" id="1803665"/>
    <lineage>
        <taxon>Bacteria</taxon>
        <taxon>Pseudomonadati</taxon>
        <taxon>Pseudomonadota</taxon>
        <taxon>Alphaproteobacteria</taxon>
        <taxon>Hyphomicrobiales</taxon>
        <taxon>Nitrobacteraceae</taxon>
        <taxon>Bradyrhizobium</taxon>
    </lineage>
</organism>
<dbReference type="EMBL" id="VITK01000009">
    <property type="protein sequence ID" value="TWA93579.1"/>
    <property type="molecule type" value="Genomic_DNA"/>
</dbReference>
<proteinExistence type="predicted"/>
<sequence>MLLTGPKRGNWRATVEGGCDFLRVFLPQALIAECHAEAFGAPPAGVISLFDVVPVADTRLHRLGRTFTALDGYDPVAGPCFADLLGLSLGLRLVELAYGTPSASGNCTLARPQIARVVSFIEDNIAQALCLSELSEVAGLSRVQLVRQFKQATGRPPHSFILQRRIERAKELLKRSDSTIVGVALDLGFHSQGHFTKVFSKFAGMTPGRWRSSQF</sequence>
<dbReference type="PANTHER" id="PTHR46796">
    <property type="entry name" value="HTH-TYPE TRANSCRIPTIONAL ACTIVATOR RHAS-RELATED"/>
    <property type="match status" value="1"/>
</dbReference>
<dbReference type="InterPro" id="IPR009057">
    <property type="entry name" value="Homeodomain-like_sf"/>
</dbReference>
<gene>
    <name evidence="5" type="ORF">FBZ96_10929</name>
</gene>